<organism evidence="8 9">
    <name type="scientific">Tenggerimyces flavus</name>
    <dbReference type="NCBI Taxonomy" id="1708749"/>
    <lineage>
        <taxon>Bacteria</taxon>
        <taxon>Bacillati</taxon>
        <taxon>Actinomycetota</taxon>
        <taxon>Actinomycetes</taxon>
        <taxon>Propionibacteriales</taxon>
        <taxon>Nocardioidaceae</taxon>
        <taxon>Tenggerimyces</taxon>
    </lineage>
</organism>
<dbReference type="RefSeq" id="WP_205121221.1">
    <property type="nucleotide sequence ID" value="NZ_JBHRZH010000037.1"/>
</dbReference>
<dbReference type="InterPro" id="IPR017871">
    <property type="entry name" value="ABC_transporter-like_CS"/>
</dbReference>
<dbReference type="InterPro" id="IPR039421">
    <property type="entry name" value="Type_1_exporter"/>
</dbReference>
<proteinExistence type="predicted"/>
<protein>
    <submittedName>
        <fullName evidence="8">ABC transporter transmembrane domain-containing protein</fullName>
    </submittedName>
</protein>
<accession>A0ABV7YKA1</accession>
<evidence type="ECO:0000313" key="8">
    <source>
        <dbReference type="EMBL" id="MFC3765397.1"/>
    </source>
</evidence>
<evidence type="ECO:0000256" key="5">
    <source>
        <dbReference type="SAM" id="Phobius"/>
    </source>
</evidence>
<dbReference type="Pfam" id="PF00005">
    <property type="entry name" value="ABC_tran"/>
    <property type="match status" value="1"/>
</dbReference>
<evidence type="ECO:0000256" key="3">
    <source>
        <dbReference type="ARBA" id="ARBA00022989"/>
    </source>
</evidence>
<evidence type="ECO:0000259" key="7">
    <source>
        <dbReference type="PROSITE" id="PS50929"/>
    </source>
</evidence>
<dbReference type="PANTHER" id="PTHR43394">
    <property type="entry name" value="ATP-DEPENDENT PERMEASE MDL1, MITOCHONDRIAL"/>
    <property type="match status" value="1"/>
</dbReference>
<dbReference type="InterPro" id="IPR036640">
    <property type="entry name" value="ABC1_TM_sf"/>
</dbReference>
<name>A0ABV7YKA1_9ACTN</name>
<feature type="domain" description="ABC transmembrane type-1" evidence="7">
    <location>
        <begin position="36"/>
        <end position="314"/>
    </location>
</feature>
<feature type="transmembrane region" description="Helical" evidence="5">
    <location>
        <begin position="146"/>
        <end position="165"/>
    </location>
</feature>
<feature type="transmembrane region" description="Helical" evidence="5">
    <location>
        <begin position="260"/>
        <end position="279"/>
    </location>
</feature>
<evidence type="ECO:0000256" key="2">
    <source>
        <dbReference type="ARBA" id="ARBA00022692"/>
    </source>
</evidence>
<reference evidence="9" key="1">
    <citation type="journal article" date="2019" name="Int. J. Syst. Evol. Microbiol.">
        <title>The Global Catalogue of Microorganisms (GCM) 10K type strain sequencing project: providing services to taxonomists for standard genome sequencing and annotation.</title>
        <authorList>
            <consortium name="The Broad Institute Genomics Platform"/>
            <consortium name="The Broad Institute Genome Sequencing Center for Infectious Disease"/>
            <person name="Wu L."/>
            <person name="Ma J."/>
        </authorList>
    </citation>
    <scope>NUCLEOTIDE SEQUENCE [LARGE SCALE GENOMIC DNA]</scope>
    <source>
        <strain evidence="9">CGMCC 4.7241</strain>
    </source>
</reference>
<dbReference type="Gene3D" id="1.20.1560.10">
    <property type="entry name" value="ABC transporter type 1, transmembrane domain"/>
    <property type="match status" value="1"/>
</dbReference>
<comment type="caution">
    <text evidence="8">The sequence shown here is derived from an EMBL/GenBank/DDBJ whole genome shotgun (WGS) entry which is preliminary data.</text>
</comment>
<dbReference type="CDD" id="cd07346">
    <property type="entry name" value="ABC_6TM_exporters"/>
    <property type="match status" value="1"/>
</dbReference>
<dbReference type="PANTHER" id="PTHR43394:SF1">
    <property type="entry name" value="ATP-BINDING CASSETTE SUB-FAMILY B MEMBER 10, MITOCHONDRIAL"/>
    <property type="match status" value="1"/>
</dbReference>
<feature type="transmembrane region" description="Helical" evidence="5">
    <location>
        <begin position="69"/>
        <end position="89"/>
    </location>
</feature>
<sequence>MGGPPFKVLGTPDLRTPTRYLTWMARTQLSVLLGEAAFSVLGLGMAAVVPYVLGRTIDDGLTAGNASALLAWASALLCAGALQAVGGIYQHRMSILAYCNAAFRTVQLLTRKATELGGALPRQVATGEVVTVGVSDIKWIGAGVEVSSTAIGLLVAFAVVTVALLGMSGLLGLVVLLGTPLLLITISAVIRPLAKRQGLHREQIGQLSRLGVDIATGIRVLRGIGGERSFAERYRLASLKARTAGVHAGRYDATLQAAQVLLPGAFVVLVVWLGGRFVVGDQITPGDLVAMYAYATFLVNPLRAAADLFTSIANALVSARRTIRILSLHPELADPETPRNPPSSGDLVDAGSGFTARAGMFTAVAADVPEAAGRVADRLGRYVDSGVTYGKVPLSDLRLADVRQRILVVDAEAAMFTGPLRDELDPFGEGDTRLKAAITAASADDIVEALPNHLDTEVDGLGRSFSGGQRQRLILARALLFDPDVLVLVDPTSAVDAHTEARIAEQLLSFRSGRTTIVMSTSPALLDRADRVAFLTEAGVVADGTHRELLTSQPQYRALVTKGEV</sequence>
<gene>
    <name evidence="8" type="ORF">ACFOUW_31510</name>
</gene>
<evidence type="ECO:0000256" key="4">
    <source>
        <dbReference type="ARBA" id="ARBA00023136"/>
    </source>
</evidence>
<dbReference type="InterPro" id="IPR003439">
    <property type="entry name" value="ABC_transporter-like_ATP-bd"/>
</dbReference>
<keyword evidence="3 5" id="KW-1133">Transmembrane helix</keyword>
<dbReference type="Proteomes" id="UP001595699">
    <property type="component" value="Unassembled WGS sequence"/>
</dbReference>
<keyword evidence="9" id="KW-1185">Reference proteome</keyword>
<comment type="subcellular location">
    <subcellularLocation>
        <location evidence="1">Cell membrane</location>
        <topology evidence="1">Multi-pass membrane protein</topology>
    </subcellularLocation>
</comment>
<dbReference type="PROSITE" id="PS50929">
    <property type="entry name" value="ABC_TM1F"/>
    <property type="match status" value="1"/>
</dbReference>
<keyword evidence="2 5" id="KW-0812">Transmembrane</keyword>
<dbReference type="Gene3D" id="3.40.50.300">
    <property type="entry name" value="P-loop containing nucleotide triphosphate hydrolases"/>
    <property type="match status" value="1"/>
</dbReference>
<dbReference type="PROSITE" id="PS00211">
    <property type="entry name" value="ABC_TRANSPORTER_1"/>
    <property type="match status" value="1"/>
</dbReference>
<feature type="domain" description="ABC transporter" evidence="6">
    <location>
        <begin position="323"/>
        <end position="562"/>
    </location>
</feature>
<evidence type="ECO:0000313" key="9">
    <source>
        <dbReference type="Proteomes" id="UP001595699"/>
    </source>
</evidence>
<feature type="transmembrane region" description="Helical" evidence="5">
    <location>
        <begin position="171"/>
        <end position="194"/>
    </location>
</feature>
<evidence type="ECO:0000259" key="6">
    <source>
        <dbReference type="PROSITE" id="PS50893"/>
    </source>
</evidence>
<dbReference type="InterPro" id="IPR027417">
    <property type="entry name" value="P-loop_NTPase"/>
</dbReference>
<dbReference type="PROSITE" id="PS50893">
    <property type="entry name" value="ABC_TRANSPORTER_2"/>
    <property type="match status" value="1"/>
</dbReference>
<dbReference type="Pfam" id="PF00664">
    <property type="entry name" value="ABC_membrane"/>
    <property type="match status" value="1"/>
</dbReference>
<evidence type="ECO:0000256" key="1">
    <source>
        <dbReference type="ARBA" id="ARBA00004651"/>
    </source>
</evidence>
<dbReference type="InterPro" id="IPR011527">
    <property type="entry name" value="ABC1_TM_dom"/>
</dbReference>
<dbReference type="SUPFAM" id="SSF52540">
    <property type="entry name" value="P-loop containing nucleoside triphosphate hydrolases"/>
    <property type="match status" value="1"/>
</dbReference>
<dbReference type="EMBL" id="JBHRZH010000037">
    <property type="protein sequence ID" value="MFC3765397.1"/>
    <property type="molecule type" value="Genomic_DNA"/>
</dbReference>
<feature type="transmembrane region" description="Helical" evidence="5">
    <location>
        <begin position="29"/>
        <end position="49"/>
    </location>
</feature>
<keyword evidence="4 5" id="KW-0472">Membrane</keyword>
<dbReference type="SUPFAM" id="SSF90123">
    <property type="entry name" value="ABC transporter transmembrane region"/>
    <property type="match status" value="1"/>
</dbReference>